<evidence type="ECO:0000313" key="1">
    <source>
        <dbReference type="EMBL" id="KAH9479610.1"/>
    </source>
</evidence>
<dbReference type="Proteomes" id="UP000664032">
    <property type="component" value="Unassembled WGS sequence"/>
</dbReference>
<comment type="caution">
    <text evidence="1">The sequence shown here is derived from an EMBL/GenBank/DDBJ whole genome shotgun (WGS) entry which is preliminary data.</text>
</comment>
<keyword evidence="2" id="KW-1185">Reference proteome</keyword>
<protein>
    <submittedName>
        <fullName evidence="1">Uncharacterized protein</fullName>
    </submittedName>
</protein>
<sequence length="308" mass="34975">MKHAEKTAKTVYQADVTRINGFTLDQYLEELQALVLEKKWVHKVRKKILILYQGDRVFINWKIEMENLNAILKTMAPKEYAFISDALKIQLESHLNPELQESLGFEPILATNLASRTKMTDYKKNMQGLNAKSTQATHNVPWLANWRKNLSLSGCLMHLPLHLVTSPSKARAQQSLDIPKIIYPPKITAAKHAILDKHFGCTKCCHLYVDHHSNSCPNGWASGVDYKPLTEAMAREAEHKFTEAGKDKKSLRPVGQINARILASSSTHVIHNEETDSDLYIPTSMTVPHLFPIMEIDGLVSYPNPDWR</sequence>
<gene>
    <name evidence="1" type="ORF">JR316_0008205</name>
</gene>
<dbReference type="EMBL" id="JAFIQS020000007">
    <property type="protein sequence ID" value="KAH9479610.1"/>
    <property type="molecule type" value="Genomic_DNA"/>
</dbReference>
<accession>A0ACB8GVV6</accession>
<name>A0ACB8GVV6_PSICU</name>
<proteinExistence type="predicted"/>
<evidence type="ECO:0000313" key="2">
    <source>
        <dbReference type="Proteomes" id="UP000664032"/>
    </source>
</evidence>
<reference evidence="1" key="1">
    <citation type="submission" date="2021-10" db="EMBL/GenBank/DDBJ databases">
        <title>Psilocybe cubensis genome.</title>
        <authorList>
            <person name="Mckernan K.J."/>
            <person name="Crawford S."/>
            <person name="Trippe A."/>
            <person name="Kane L.T."/>
            <person name="Mclaughlin S."/>
        </authorList>
    </citation>
    <scope>NUCLEOTIDE SEQUENCE</scope>
    <source>
        <strain evidence="1">MGC-MH-2018</strain>
    </source>
</reference>
<organism evidence="1 2">
    <name type="scientific">Psilocybe cubensis</name>
    <name type="common">Psychedelic mushroom</name>
    <name type="synonym">Stropharia cubensis</name>
    <dbReference type="NCBI Taxonomy" id="181762"/>
    <lineage>
        <taxon>Eukaryota</taxon>
        <taxon>Fungi</taxon>
        <taxon>Dikarya</taxon>
        <taxon>Basidiomycota</taxon>
        <taxon>Agaricomycotina</taxon>
        <taxon>Agaricomycetes</taxon>
        <taxon>Agaricomycetidae</taxon>
        <taxon>Agaricales</taxon>
        <taxon>Agaricineae</taxon>
        <taxon>Strophariaceae</taxon>
        <taxon>Psilocybe</taxon>
    </lineage>
</organism>